<evidence type="ECO:0000313" key="1">
    <source>
        <dbReference type="EMBL" id="MFC1408445.1"/>
    </source>
</evidence>
<proteinExistence type="predicted"/>
<dbReference type="Proteomes" id="UP001592582">
    <property type="component" value="Unassembled WGS sequence"/>
</dbReference>
<sequence>MSEIGLSDEALTWEEAVSSAAKSLDTLYQADNGLLVESLRRLVVSKPLLNEPIWVGSWLGEVFPDPTRKNLRFAVTATGDDPSQWHATGVDASTKLRFAVSGSGDFRS</sequence>
<keyword evidence="2" id="KW-1185">Reference proteome</keyword>
<protein>
    <submittedName>
        <fullName evidence="1">Uncharacterized protein</fullName>
    </submittedName>
</protein>
<name>A0ABV6V406_9ACTN</name>
<gene>
    <name evidence="1" type="ORF">ACEZDG_04025</name>
</gene>
<dbReference type="EMBL" id="JBHEZX010000002">
    <property type="protein sequence ID" value="MFC1408445.1"/>
    <property type="molecule type" value="Genomic_DNA"/>
</dbReference>
<reference evidence="1 2" key="1">
    <citation type="submission" date="2024-09" db="EMBL/GenBank/DDBJ databases">
        <authorList>
            <person name="Lee S.D."/>
        </authorList>
    </citation>
    <scope>NUCLEOTIDE SEQUENCE [LARGE SCALE GENOMIC DNA]</scope>
    <source>
        <strain evidence="1 2">N1-1</strain>
    </source>
</reference>
<comment type="caution">
    <text evidence="1">The sequence shown here is derived from an EMBL/GenBank/DDBJ whole genome shotgun (WGS) entry which is preliminary data.</text>
</comment>
<organism evidence="1 2">
    <name type="scientific">Streptacidiphilus alkalitolerans</name>
    <dbReference type="NCBI Taxonomy" id="3342712"/>
    <lineage>
        <taxon>Bacteria</taxon>
        <taxon>Bacillati</taxon>
        <taxon>Actinomycetota</taxon>
        <taxon>Actinomycetes</taxon>
        <taxon>Kitasatosporales</taxon>
        <taxon>Streptomycetaceae</taxon>
        <taxon>Streptacidiphilus</taxon>
    </lineage>
</organism>
<evidence type="ECO:0000313" key="2">
    <source>
        <dbReference type="Proteomes" id="UP001592582"/>
    </source>
</evidence>
<accession>A0ABV6V406</accession>